<name>A0ABV8VQ01_9NOCA</name>
<gene>
    <name evidence="1" type="ORF">ACFO5K_20625</name>
</gene>
<keyword evidence="2" id="KW-1185">Reference proteome</keyword>
<reference evidence="2" key="1">
    <citation type="journal article" date="2019" name="Int. J. Syst. Evol. Microbiol.">
        <title>The Global Catalogue of Microorganisms (GCM) 10K type strain sequencing project: providing services to taxonomists for standard genome sequencing and annotation.</title>
        <authorList>
            <consortium name="The Broad Institute Genomics Platform"/>
            <consortium name="The Broad Institute Genome Sequencing Center for Infectious Disease"/>
            <person name="Wu L."/>
            <person name="Ma J."/>
        </authorList>
    </citation>
    <scope>NUCLEOTIDE SEQUENCE [LARGE SCALE GENOMIC DNA]</scope>
    <source>
        <strain evidence="2">IBRC-M 10490</strain>
    </source>
</reference>
<dbReference type="Proteomes" id="UP001595844">
    <property type="component" value="Unassembled WGS sequence"/>
</dbReference>
<organism evidence="1 2">
    <name type="scientific">Nocardia halotolerans</name>
    <dbReference type="NCBI Taxonomy" id="1755878"/>
    <lineage>
        <taxon>Bacteria</taxon>
        <taxon>Bacillati</taxon>
        <taxon>Actinomycetota</taxon>
        <taxon>Actinomycetes</taxon>
        <taxon>Mycobacteriales</taxon>
        <taxon>Nocardiaceae</taxon>
        <taxon>Nocardia</taxon>
    </lineage>
</organism>
<evidence type="ECO:0000313" key="1">
    <source>
        <dbReference type="EMBL" id="MFC4376505.1"/>
    </source>
</evidence>
<protein>
    <submittedName>
        <fullName evidence="1">GNAT family N-acetyltransferase</fullName>
    </submittedName>
</protein>
<accession>A0ABV8VQ01</accession>
<sequence>MSTSVTALTLDGLDRLPAHTRRCVFWELDPAVAADSQAFSDPVFEKEAWLSTVLLEWGSCGQVAQVDNNIAGCALYSPPSAVPRSTLFPTSPVSPDAILLTTLQAEFPYDEADVAHRLVQSVVADLVRRGVRALEAFGIRNGPPSSSVADRGLGSSMRLMERIAAPLRDQAAATRCTPETCMIDADFLEEVGFEVVAQHHRFPRLRLELDSDHGWKEDVERALDQLLAAAQIRIPVTTGSSASAHLSAASNRT</sequence>
<evidence type="ECO:0000313" key="2">
    <source>
        <dbReference type="Proteomes" id="UP001595844"/>
    </source>
</evidence>
<dbReference type="RefSeq" id="WP_378565358.1">
    <property type="nucleotide sequence ID" value="NZ_JBHSDL010000025.1"/>
</dbReference>
<comment type="caution">
    <text evidence="1">The sequence shown here is derived from an EMBL/GenBank/DDBJ whole genome shotgun (WGS) entry which is preliminary data.</text>
</comment>
<proteinExistence type="predicted"/>
<dbReference type="EMBL" id="JBHSDL010000025">
    <property type="protein sequence ID" value="MFC4376505.1"/>
    <property type="molecule type" value="Genomic_DNA"/>
</dbReference>